<organism evidence="1 2">
    <name type="scientific">Pseudocercospora eumusae</name>
    <dbReference type="NCBI Taxonomy" id="321146"/>
    <lineage>
        <taxon>Eukaryota</taxon>
        <taxon>Fungi</taxon>
        <taxon>Dikarya</taxon>
        <taxon>Ascomycota</taxon>
        <taxon>Pezizomycotina</taxon>
        <taxon>Dothideomycetes</taxon>
        <taxon>Dothideomycetidae</taxon>
        <taxon>Mycosphaerellales</taxon>
        <taxon>Mycosphaerellaceae</taxon>
        <taxon>Pseudocercospora</taxon>
    </lineage>
</organism>
<gene>
    <name evidence="1" type="ORF">AC578_4850</name>
</gene>
<dbReference type="OrthoDB" id="428342at2759"/>
<proteinExistence type="predicted"/>
<name>A0A139HC30_9PEZI</name>
<protein>
    <submittedName>
        <fullName evidence="1">Uncharacterized protein</fullName>
    </submittedName>
</protein>
<dbReference type="AlphaFoldDB" id="A0A139HC30"/>
<accession>A0A139HC30</accession>
<evidence type="ECO:0000313" key="2">
    <source>
        <dbReference type="Proteomes" id="UP000070133"/>
    </source>
</evidence>
<reference evidence="1 2" key="1">
    <citation type="submission" date="2015-07" db="EMBL/GenBank/DDBJ databases">
        <title>Comparative genomics of the Sigatoka disease complex on banana suggests a link between parallel evolutionary changes in Pseudocercospora fijiensis and Pseudocercospora eumusae and increased virulence on the banana host.</title>
        <authorList>
            <person name="Chang T.-C."/>
            <person name="Salvucci A."/>
            <person name="Crous P.W."/>
            <person name="Stergiopoulos I."/>
        </authorList>
    </citation>
    <scope>NUCLEOTIDE SEQUENCE [LARGE SCALE GENOMIC DNA]</scope>
    <source>
        <strain evidence="1 2">CBS 114824</strain>
    </source>
</reference>
<dbReference type="EMBL" id="LFZN01000081">
    <property type="protein sequence ID" value="KXT00010.1"/>
    <property type="molecule type" value="Genomic_DNA"/>
</dbReference>
<comment type="caution">
    <text evidence="1">The sequence shown here is derived from an EMBL/GenBank/DDBJ whole genome shotgun (WGS) entry which is preliminary data.</text>
</comment>
<dbReference type="Proteomes" id="UP000070133">
    <property type="component" value="Unassembled WGS sequence"/>
</dbReference>
<sequence length="136" mass="15536">MMSLAESLTRRYFLNNTLSDFDAHAKIKHAIHIIDYAQKCFAAGNFASCKEACEEIVKLTEEGRSKAVRAKAYMLLATPEVEGLWWQRLSNAQHALECWDLVIDRHSAAHSRFPIDQALEYRGIRREIQVLSGDVQ</sequence>
<keyword evidence="2" id="KW-1185">Reference proteome</keyword>
<evidence type="ECO:0000313" key="1">
    <source>
        <dbReference type="EMBL" id="KXT00010.1"/>
    </source>
</evidence>